<feature type="domain" description="HTH luxR-type" evidence="3">
    <location>
        <begin position="134"/>
        <end position="191"/>
    </location>
</feature>
<keyword evidence="1 5" id="KW-0238">DNA-binding</keyword>
<dbReference type="InterPro" id="IPR000792">
    <property type="entry name" value="Tscrpt_reg_LuxR_C"/>
</dbReference>
<dbReference type="PROSITE" id="PS50043">
    <property type="entry name" value="HTH_LUXR_2"/>
    <property type="match status" value="1"/>
</dbReference>
<dbReference type="SUPFAM" id="SSF52172">
    <property type="entry name" value="CheY-like"/>
    <property type="match status" value="1"/>
</dbReference>
<evidence type="ECO:0000259" key="3">
    <source>
        <dbReference type="PROSITE" id="PS50043"/>
    </source>
</evidence>
<dbReference type="SUPFAM" id="SSF46894">
    <property type="entry name" value="C-terminal effector domain of the bipartite response regulators"/>
    <property type="match status" value="1"/>
</dbReference>
<dbReference type="GO" id="GO:0003677">
    <property type="term" value="F:DNA binding"/>
    <property type="evidence" value="ECO:0007669"/>
    <property type="project" value="UniProtKB-KW"/>
</dbReference>
<organism evidence="5 6">
    <name type="scientific">Dictyobacter arantiisoli</name>
    <dbReference type="NCBI Taxonomy" id="2014874"/>
    <lineage>
        <taxon>Bacteria</taxon>
        <taxon>Bacillati</taxon>
        <taxon>Chloroflexota</taxon>
        <taxon>Ktedonobacteria</taxon>
        <taxon>Ktedonobacterales</taxon>
        <taxon>Dictyobacteraceae</taxon>
        <taxon>Dictyobacter</taxon>
    </lineage>
</organism>
<evidence type="ECO:0000313" key="5">
    <source>
        <dbReference type="EMBL" id="GCF09952.1"/>
    </source>
</evidence>
<name>A0A5A5TEW3_9CHLR</name>
<dbReference type="AlphaFoldDB" id="A0A5A5TEW3"/>
<accession>A0A5A5TEW3</accession>
<dbReference type="InterPro" id="IPR051015">
    <property type="entry name" value="EvgA-like"/>
</dbReference>
<feature type="domain" description="Response regulatory" evidence="4">
    <location>
        <begin position="4"/>
        <end position="111"/>
    </location>
</feature>
<dbReference type="InterPro" id="IPR001789">
    <property type="entry name" value="Sig_transdc_resp-reg_receiver"/>
</dbReference>
<evidence type="ECO:0000259" key="4">
    <source>
        <dbReference type="PROSITE" id="PS50110"/>
    </source>
</evidence>
<sequence length="206" mass="23832">MEQRILIAEPREVIRTGLRVILEQDEQIKDIYEALTSEDLRKMLHSYSCDLIIIHQSFASDCAVLPMNKFILLVDEPDMDLFLNAYKQKVRGYLSTSLSSELLFAAIHTTKGSCLLDPVFLPWMMEHMFTYMQDAHEVNSLSPREREVAQLMKNGIDRRTIAQQLHISEATLKTHIKNMVRKQGEIQQAPNILPYQSKSRLLKQSN</sequence>
<protein>
    <submittedName>
        <fullName evidence="5">DNA-binding response regulator</fullName>
    </submittedName>
</protein>
<proteinExistence type="predicted"/>
<evidence type="ECO:0000313" key="6">
    <source>
        <dbReference type="Proteomes" id="UP000322530"/>
    </source>
</evidence>
<dbReference type="EMBL" id="BIXY01000055">
    <property type="protein sequence ID" value="GCF09952.1"/>
    <property type="molecule type" value="Genomic_DNA"/>
</dbReference>
<dbReference type="GO" id="GO:0000160">
    <property type="term" value="P:phosphorelay signal transduction system"/>
    <property type="evidence" value="ECO:0007669"/>
    <property type="project" value="InterPro"/>
</dbReference>
<dbReference type="GO" id="GO:0006355">
    <property type="term" value="P:regulation of DNA-templated transcription"/>
    <property type="evidence" value="ECO:0007669"/>
    <property type="project" value="InterPro"/>
</dbReference>
<dbReference type="PANTHER" id="PTHR45566">
    <property type="entry name" value="HTH-TYPE TRANSCRIPTIONAL REGULATOR YHJB-RELATED"/>
    <property type="match status" value="1"/>
</dbReference>
<dbReference type="PROSITE" id="PS50110">
    <property type="entry name" value="RESPONSE_REGULATORY"/>
    <property type="match status" value="1"/>
</dbReference>
<dbReference type="SMART" id="SM00421">
    <property type="entry name" value="HTH_LUXR"/>
    <property type="match status" value="1"/>
</dbReference>
<dbReference type="CDD" id="cd06170">
    <property type="entry name" value="LuxR_C_like"/>
    <property type="match status" value="1"/>
</dbReference>
<dbReference type="InterPro" id="IPR016032">
    <property type="entry name" value="Sig_transdc_resp-reg_C-effctor"/>
</dbReference>
<dbReference type="RefSeq" id="WP_149402858.1">
    <property type="nucleotide sequence ID" value="NZ_BIXY01000055.1"/>
</dbReference>
<dbReference type="Proteomes" id="UP000322530">
    <property type="component" value="Unassembled WGS sequence"/>
</dbReference>
<dbReference type="OrthoDB" id="9780593at2"/>
<gene>
    <name evidence="5" type="ORF">KDI_35160</name>
</gene>
<dbReference type="PANTHER" id="PTHR45566:SF2">
    <property type="entry name" value="NARL SUBFAMILY"/>
    <property type="match status" value="1"/>
</dbReference>
<reference evidence="5 6" key="1">
    <citation type="submission" date="2019-01" db="EMBL/GenBank/DDBJ databases">
        <title>Draft genome sequence of Dictyobacter sp. Uno17.</title>
        <authorList>
            <person name="Wang C.M."/>
            <person name="Zheng Y."/>
            <person name="Sakai Y."/>
            <person name="Abe K."/>
            <person name="Yokota A."/>
            <person name="Yabe S."/>
        </authorList>
    </citation>
    <scope>NUCLEOTIDE SEQUENCE [LARGE SCALE GENOMIC DNA]</scope>
    <source>
        <strain evidence="5 6">Uno17</strain>
    </source>
</reference>
<dbReference type="Pfam" id="PF00196">
    <property type="entry name" value="GerE"/>
    <property type="match status" value="1"/>
</dbReference>
<evidence type="ECO:0000256" key="1">
    <source>
        <dbReference type="ARBA" id="ARBA00023125"/>
    </source>
</evidence>
<dbReference type="Gene3D" id="3.40.50.2300">
    <property type="match status" value="1"/>
</dbReference>
<comment type="caution">
    <text evidence="2">Lacks conserved residue(s) required for the propagation of feature annotation.</text>
</comment>
<dbReference type="InterPro" id="IPR011006">
    <property type="entry name" value="CheY-like_superfamily"/>
</dbReference>
<keyword evidence="6" id="KW-1185">Reference proteome</keyword>
<comment type="caution">
    <text evidence="5">The sequence shown here is derived from an EMBL/GenBank/DDBJ whole genome shotgun (WGS) entry which is preliminary data.</text>
</comment>
<evidence type="ECO:0000256" key="2">
    <source>
        <dbReference type="PROSITE-ProRule" id="PRU00169"/>
    </source>
</evidence>
<dbReference type="PRINTS" id="PR00038">
    <property type="entry name" value="HTHLUXR"/>
</dbReference>